<evidence type="ECO:0000313" key="2">
    <source>
        <dbReference type="EMBL" id="BDU72934.1"/>
    </source>
</evidence>
<reference evidence="3" key="1">
    <citation type="journal article" date="2023" name="Int. J. Syst. Evol. Microbiol.">
        <title>Mesoterricola silvestris gen. nov., sp. nov., Mesoterricola sediminis sp. nov., Geothrix oryzae sp. nov., Geothrix edaphica sp. nov., Geothrix rubra sp. nov., and Geothrix limicola sp. nov., six novel members of Acidobacteriota isolated from soils.</title>
        <authorList>
            <person name="Itoh H."/>
            <person name="Sugisawa Y."/>
            <person name="Mise K."/>
            <person name="Xu Z."/>
            <person name="Kuniyasu M."/>
            <person name="Ushijima N."/>
            <person name="Kawano K."/>
            <person name="Kobayashi E."/>
            <person name="Shiratori Y."/>
            <person name="Masuda Y."/>
            <person name="Senoo K."/>
        </authorList>
    </citation>
    <scope>NUCLEOTIDE SEQUENCE [LARGE SCALE GENOMIC DNA]</scope>
    <source>
        <strain evidence="3">W79</strain>
    </source>
</reference>
<sequence length="109" mass="12527">MNFKPYQETLHRDWTIQHTWKTSQDRPGPDGFDRVAVKGPHRIHQGEMAWAAFMATLDALDGVGRPEASTTPLRSHRRREDAPRPQEPPRPRRRRGTDSSLQSLFDGLS</sequence>
<organism evidence="2 3">
    <name type="scientific">Mesoterricola silvestris</name>
    <dbReference type="NCBI Taxonomy" id="2927979"/>
    <lineage>
        <taxon>Bacteria</taxon>
        <taxon>Pseudomonadati</taxon>
        <taxon>Acidobacteriota</taxon>
        <taxon>Holophagae</taxon>
        <taxon>Holophagales</taxon>
        <taxon>Holophagaceae</taxon>
        <taxon>Mesoterricola</taxon>
    </lineage>
</organism>
<gene>
    <name evidence="2" type="ORF">METEAL_21080</name>
</gene>
<dbReference type="AlphaFoldDB" id="A0AA48K8H9"/>
<dbReference type="EMBL" id="AP027080">
    <property type="protein sequence ID" value="BDU72934.1"/>
    <property type="molecule type" value="Genomic_DNA"/>
</dbReference>
<proteinExistence type="predicted"/>
<feature type="region of interest" description="Disordered" evidence="1">
    <location>
        <begin position="62"/>
        <end position="109"/>
    </location>
</feature>
<evidence type="ECO:0000313" key="3">
    <source>
        <dbReference type="Proteomes" id="UP001238179"/>
    </source>
</evidence>
<feature type="compositionally biased region" description="Basic and acidic residues" evidence="1">
    <location>
        <begin position="78"/>
        <end position="90"/>
    </location>
</feature>
<dbReference type="KEGG" id="msil:METEAL_21080"/>
<protein>
    <submittedName>
        <fullName evidence="2">Uncharacterized protein</fullName>
    </submittedName>
</protein>
<dbReference type="RefSeq" id="WP_316415843.1">
    <property type="nucleotide sequence ID" value="NZ_AP027080.1"/>
</dbReference>
<keyword evidence="3" id="KW-1185">Reference proteome</keyword>
<accession>A0AA48K8H9</accession>
<dbReference type="Proteomes" id="UP001238179">
    <property type="component" value="Chromosome"/>
</dbReference>
<name>A0AA48K8H9_9BACT</name>
<evidence type="ECO:0000256" key="1">
    <source>
        <dbReference type="SAM" id="MobiDB-lite"/>
    </source>
</evidence>